<evidence type="ECO:0000313" key="2">
    <source>
        <dbReference type="Proteomes" id="UP001249851"/>
    </source>
</evidence>
<organism evidence="1 2">
    <name type="scientific">Acropora cervicornis</name>
    <name type="common">Staghorn coral</name>
    <dbReference type="NCBI Taxonomy" id="6130"/>
    <lineage>
        <taxon>Eukaryota</taxon>
        <taxon>Metazoa</taxon>
        <taxon>Cnidaria</taxon>
        <taxon>Anthozoa</taxon>
        <taxon>Hexacorallia</taxon>
        <taxon>Scleractinia</taxon>
        <taxon>Astrocoeniina</taxon>
        <taxon>Acroporidae</taxon>
        <taxon>Acropora</taxon>
    </lineage>
</organism>
<reference evidence="1" key="2">
    <citation type="journal article" date="2023" name="Science">
        <title>Genomic signatures of disease resistance in endangered staghorn corals.</title>
        <authorList>
            <person name="Vollmer S.V."/>
            <person name="Selwyn J.D."/>
            <person name="Despard B.A."/>
            <person name="Roesel C.L."/>
        </authorList>
    </citation>
    <scope>NUCLEOTIDE SEQUENCE</scope>
    <source>
        <strain evidence="1">K2</strain>
    </source>
</reference>
<dbReference type="EMBL" id="JARQWQ010000089">
    <property type="protein sequence ID" value="KAK2552199.1"/>
    <property type="molecule type" value="Genomic_DNA"/>
</dbReference>
<comment type="caution">
    <text evidence="1">The sequence shown here is derived from an EMBL/GenBank/DDBJ whole genome shotgun (WGS) entry which is preliminary data.</text>
</comment>
<accession>A0AAD9UW58</accession>
<keyword evidence="2" id="KW-1185">Reference proteome</keyword>
<name>A0AAD9UW58_ACRCE</name>
<dbReference type="AlphaFoldDB" id="A0AAD9UW58"/>
<proteinExistence type="predicted"/>
<dbReference type="Proteomes" id="UP001249851">
    <property type="component" value="Unassembled WGS sequence"/>
</dbReference>
<evidence type="ECO:0000313" key="1">
    <source>
        <dbReference type="EMBL" id="KAK2552199.1"/>
    </source>
</evidence>
<gene>
    <name evidence="1" type="ORF">P5673_026715</name>
</gene>
<reference evidence="1" key="1">
    <citation type="journal article" date="2023" name="G3 (Bethesda)">
        <title>Whole genome assembly and annotation of the endangered Caribbean coral Acropora cervicornis.</title>
        <authorList>
            <person name="Selwyn J.D."/>
            <person name="Vollmer S.V."/>
        </authorList>
    </citation>
    <scope>NUCLEOTIDE SEQUENCE</scope>
    <source>
        <strain evidence="1">K2</strain>
    </source>
</reference>
<sequence>MNLEHTDTGSLEAPLLFHERSLTALHVSSCEVLYRSSVWQNYHKTILILHQPSPTVVLISSASS</sequence>
<protein>
    <submittedName>
        <fullName evidence="1">Uncharacterized protein</fullName>
    </submittedName>
</protein>